<organism evidence="1 3">
    <name type="scientific">Levilactobacillus brevis</name>
    <name type="common">Lactobacillus brevis</name>
    <dbReference type="NCBI Taxonomy" id="1580"/>
    <lineage>
        <taxon>Bacteria</taxon>
        <taxon>Bacillati</taxon>
        <taxon>Bacillota</taxon>
        <taxon>Bacilli</taxon>
        <taxon>Lactobacillales</taxon>
        <taxon>Lactobacillaceae</taxon>
        <taxon>Levilactobacillus</taxon>
    </lineage>
</organism>
<dbReference type="EMBL" id="CP031198">
    <property type="protein sequence ID" value="QCZ54279.1"/>
    <property type="molecule type" value="Genomic_DNA"/>
</dbReference>
<accession>A0A5B7Y568</accession>
<dbReference type="AlphaFoldDB" id="A0A5B7Y568"/>
<sequence length="52" mass="5795">MEKQNVNLGLSDDRLHCPECGDIVFKKLPGTTDIECINCGHKMPELTKLTHA</sequence>
<dbReference type="RefSeq" id="WP_011668788.1">
    <property type="nucleotide sequence ID" value="NZ_BBOW01000098.1"/>
</dbReference>
<gene>
    <name evidence="2" type="ORF">ORR04_09190</name>
    <name evidence="1" type="ORF">UCCLBBS449_2373</name>
</gene>
<name>A0A5B7Y568_LEVBR</name>
<protein>
    <submittedName>
        <fullName evidence="1">Uncharacterized protein</fullName>
    </submittedName>
</protein>
<dbReference type="Proteomes" id="UP001164768">
    <property type="component" value="Chromosome"/>
</dbReference>
<reference evidence="1 3" key="1">
    <citation type="submission" date="2018-07" db="EMBL/GenBank/DDBJ databases">
        <authorList>
            <person name="Feyereisen M."/>
        </authorList>
    </citation>
    <scope>NUCLEOTIDE SEQUENCE [LARGE SCALE GENOMIC DNA]</scope>
    <source>
        <strain evidence="1 3">UCCLBBS449</strain>
    </source>
</reference>
<dbReference type="EMBL" id="CP113117">
    <property type="protein sequence ID" value="WAD01106.1"/>
    <property type="molecule type" value="Genomic_DNA"/>
</dbReference>
<evidence type="ECO:0000313" key="1">
    <source>
        <dbReference type="EMBL" id="QCZ54279.1"/>
    </source>
</evidence>
<reference evidence="2" key="2">
    <citation type="submission" date="2022-11" db="EMBL/GenBank/DDBJ databases">
        <title>Whole genome sequence of Levilactobacillus brevis SMB091.</title>
        <authorList>
            <person name="Kim J.-M."/>
            <person name="Kim O.-C."/>
            <person name="Choi Y.H."/>
            <person name="Han N.S."/>
            <person name="Hurh B."/>
        </authorList>
    </citation>
    <scope>NUCLEOTIDE SEQUENCE</scope>
    <source>
        <strain evidence="2">SMB091</strain>
    </source>
</reference>
<evidence type="ECO:0000313" key="3">
    <source>
        <dbReference type="Proteomes" id="UP000307074"/>
    </source>
</evidence>
<dbReference type="Proteomes" id="UP000307074">
    <property type="component" value="Chromosome"/>
</dbReference>
<evidence type="ECO:0000313" key="2">
    <source>
        <dbReference type="EMBL" id="WAD01106.1"/>
    </source>
</evidence>
<proteinExistence type="predicted"/>